<dbReference type="AlphaFoldDB" id="A0A0M0JTE7"/>
<sequence>MKGGQLGKLRLDTSVYDAEMRPQRWVTQFEAMNRKEQMAVLEIMFKTLSFEEQTLVPLGALALARDAALRDLDSHDALRRALARELCLWVILLEEQCIHVLL</sequence>
<evidence type="ECO:0000313" key="2">
    <source>
        <dbReference type="Proteomes" id="UP000037460"/>
    </source>
</evidence>
<name>A0A0M0JTE7_9EUKA</name>
<comment type="caution">
    <text evidence="1">The sequence shown here is derived from an EMBL/GenBank/DDBJ whole genome shotgun (WGS) entry which is preliminary data.</text>
</comment>
<accession>A0A0M0JTE7</accession>
<gene>
    <name evidence="1" type="ORF">Ctob_014306</name>
</gene>
<proteinExistence type="predicted"/>
<keyword evidence="2" id="KW-1185">Reference proteome</keyword>
<organism evidence="1 2">
    <name type="scientific">Chrysochromulina tobinii</name>
    <dbReference type="NCBI Taxonomy" id="1460289"/>
    <lineage>
        <taxon>Eukaryota</taxon>
        <taxon>Haptista</taxon>
        <taxon>Haptophyta</taxon>
        <taxon>Prymnesiophyceae</taxon>
        <taxon>Prymnesiales</taxon>
        <taxon>Chrysochromulinaceae</taxon>
        <taxon>Chrysochromulina</taxon>
    </lineage>
</organism>
<dbReference type="Proteomes" id="UP000037460">
    <property type="component" value="Unassembled WGS sequence"/>
</dbReference>
<protein>
    <submittedName>
        <fullName evidence="1">Uncharacterized protein</fullName>
    </submittedName>
</protein>
<evidence type="ECO:0000313" key="1">
    <source>
        <dbReference type="EMBL" id="KOO29936.1"/>
    </source>
</evidence>
<dbReference type="EMBL" id="JWZX01002325">
    <property type="protein sequence ID" value="KOO29936.1"/>
    <property type="molecule type" value="Genomic_DNA"/>
</dbReference>
<reference evidence="2" key="1">
    <citation type="journal article" date="2015" name="PLoS Genet.">
        <title>Genome Sequence and Transcriptome Analyses of Chrysochromulina tobin: Metabolic Tools for Enhanced Algal Fitness in the Prominent Order Prymnesiales (Haptophyceae).</title>
        <authorList>
            <person name="Hovde B.T."/>
            <person name="Deodato C.R."/>
            <person name="Hunsperger H.M."/>
            <person name="Ryken S.A."/>
            <person name="Yost W."/>
            <person name="Jha R.K."/>
            <person name="Patterson J."/>
            <person name="Monnat R.J. Jr."/>
            <person name="Barlow S.B."/>
            <person name="Starkenburg S.R."/>
            <person name="Cattolico R.A."/>
        </authorList>
    </citation>
    <scope>NUCLEOTIDE SEQUENCE</scope>
    <source>
        <strain evidence="2">CCMP291</strain>
    </source>
</reference>